<reference evidence="2" key="1">
    <citation type="journal article" date="2023" name="Mol. Phylogenet. Evol.">
        <title>Genome-scale phylogeny and comparative genomics of the fungal order Sordariales.</title>
        <authorList>
            <person name="Hensen N."/>
            <person name="Bonometti L."/>
            <person name="Westerberg I."/>
            <person name="Brannstrom I.O."/>
            <person name="Guillou S."/>
            <person name="Cros-Aarteil S."/>
            <person name="Calhoun S."/>
            <person name="Haridas S."/>
            <person name="Kuo A."/>
            <person name="Mondo S."/>
            <person name="Pangilinan J."/>
            <person name="Riley R."/>
            <person name="LaButti K."/>
            <person name="Andreopoulos B."/>
            <person name="Lipzen A."/>
            <person name="Chen C."/>
            <person name="Yan M."/>
            <person name="Daum C."/>
            <person name="Ng V."/>
            <person name="Clum A."/>
            <person name="Steindorff A."/>
            <person name="Ohm R.A."/>
            <person name="Martin F."/>
            <person name="Silar P."/>
            <person name="Natvig D.O."/>
            <person name="Lalanne C."/>
            <person name="Gautier V."/>
            <person name="Ament-Velasquez S.L."/>
            <person name="Kruys A."/>
            <person name="Hutchinson M.I."/>
            <person name="Powell A.J."/>
            <person name="Barry K."/>
            <person name="Miller A.N."/>
            <person name="Grigoriev I.V."/>
            <person name="Debuchy R."/>
            <person name="Gladieux P."/>
            <person name="Hiltunen Thoren M."/>
            <person name="Johannesson H."/>
        </authorList>
    </citation>
    <scope>NUCLEOTIDE SEQUENCE</scope>
    <source>
        <strain evidence="2">PSN243</strain>
    </source>
</reference>
<name>A0AAV9G4D7_9PEZI</name>
<keyword evidence="3" id="KW-1185">Reference proteome</keyword>
<dbReference type="AlphaFoldDB" id="A0AAV9G4D7"/>
<protein>
    <submittedName>
        <fullName evidence="2">Heterokaryon incompatibility (Het-6OR allele)</fullName>
    </submittedName>
</protein>
<dbReference type="PANTHER" id="PTHR24148">
    <property type="entry name" value="ANKYRIN REPEAT DOMAIN-CONTAINING PROTEIN 39 HOMOLOG-RELATED"/>
    <property type="match status" value="1"/>
</dbReference>
<dbReference type="PANTHER" id="PTHR24148:SF82">
    <property type="entry name" value="HETEROKARYON INCOMPATIBILITY DOMAIN-CONTAINING PROTEIN"/>
    <property type="match status" value="1"/>
</dbReference>
<feature type="domain" description="Heterokaryon incompatibility" evidence="1">
    <location>
        <begin position="40"/>
        <end position="209"/>
    </location>
</feature>
<dbReference type="Proteomes" id="UP001321760">
    <property type="component" value="Unassembled WGS sequence"/>
</dbReference>
<accession>A0AAV9G4D7</accession>
<reference evidence="2" key="2">
    <citation type="submission" date="2023-05" db="EMBL/GenBank/DDBJ databases">
        <authorList>
            <consortium name="Lawrence Berkeley National Laboratory"/>
            <person name="Steindorff A."/>
            <person name="Hensen N."/>
            <person name="Bonometti L."/>
            <person name="Westerberg I."/>
            <person name="Brannstrom I.O."/>
            <person name="Guillou S."/>
            <person name="Cros-Aarteil S."/>
            <person name="Calhoun S."/>
            <person name="Haridas S."/>
            <person name="Kuo A."/>
            <person name="Mondo S."/>
            <person name="Pangilinan J."/>
            <person name="Riley R."/>
            <person name="Labutti K."/>
            <person name="Andreopoulos B."/>
            <person name="Lipzen A."/>
            <person name="Chen C."/>
            <person name="Yanf M."/>
            <person name="Daum C."/>
            <person name="Ng V."/>
            <person name="Clum A."/>
            <person name="Ohm R."/>
            <person name="Martin F."/>
            <person name="Silar P."/>
            <person name="Natvig D."/>
            <person name="Lalanne C."/>
            <person name="Gautier V."/>
            <person name="Ament-Velasquez S.L."/>
            <person name="Kruys A."/>
            <person name="Hutchinson M.I."/>
            <person name="Powell A.J."/>
            <person name="Barry K."/>
            <person name="Miller A.N."/>
            <person name="Grigoriev I.V."/>
            <person name="Debuchy R."/>
            <person name="Gladieux P."/>
            <person name="Thoren M.H."/>
            <person name="Johannesson H."/>
        </authorList>
    </citation>
    <scope>NUCLEOTIDE SEQUENCE</scope>
    <source>
        <strain evidence="2">PSN243</strain>
    </source>
</reference>
<comment type="caution">
    <text evidence="2">The sequence shown here is derived from an EMBL/GenBank/DDBJ whole genome shotgun (WGS) entry which is preliminary data.</text>
</comment>
<gene>
    <name evidence="2" type="ORF">QBC34DRAFT_488508</name>
</gene>
<organism evidence="2 3">
    <name type="scientific">Podospora aff. communis PSN243</name>
    <dbReference type="NCBI Taxonomy" id="3040156"/>
    <lineage>
        <taxon>Eukaryota</taxon>
        <taxon>Fungi</taxon>
        <taxon>Dikarya</taxon>
        <taxon>Ascomycota</taxon>
        <taxon>Pezizomycotina</taxon>
        <taxon>Sordariomycetes</taxon>
        <taxon>Sordariomycetidae</taxon>
        <taxon>Sordariales</taxon>
        <taxon>Podosporaceae</taxon>
        <taxon>Podospora</taxon>
    </lineage>
</organism>
<evidence type="ECO:0000313" key="3">
    <source>
        <dbReference type="Proteomes" id="UP001321760"/>
    </source>
</evidence>
<dbReference type="Pfam" id="PF26639">
    <property type="entry name" value="Het-6_barrel"/>
    <property type="match status" value="1"/>
</dbReference>
<sequence length="604" mass="68438">MALTCPSVREIRILTLQPGRLGEPIIGNLDAVSLDDDPPFESLSYCWGDKTESRDIIVDGFLCRVTKNLHGALQRLRNEASPRRLWVDAVCINQDDNVEKSHQVGLMKDIFKAATETTLFIGDYIDDPNPSPYELFDPDIPLGSQFGVESTFALIQKLAEGYHLFYYESPYRDADHLPPNSLKLRHACTKGILSLVSQPWWSRIWTVQEAILPKNPIIQYGSQCASWEVFSAAAKKLEQHMMVDRCCRAQYGPGCRSVQPPTVKFWAKITRLIELRKSPLPLEQLLRSFRDRCASDPRDMVYGLLGLAREEDIPFGIRPDYTIGTPELYSTVTRELIRRRGDLCWLGPHRFENEEAPRLCGLPSWVPDYTTISEWISIFEEVTPSAYWNPRDFRPVHLEPTKNDPLTLTVHGIHFDDIIAVGDAVLPCPRVDLFAKIAGWQSILHSMGLWQTQHPPGDFEGTYEELWWMIACRGLLLTYQDSDEEQFRPATTEDRKDVELPIASPAEELSGMMPQLLWWERFFVTRKGYIGLTLQNVRVGDAVHVLVGGRTPMVLRKVTSPSEEGVDFTSNHYGFVGDAFVLGVMKGGLLPPEGGDGLESYKLV</sequence>
<dbReference type="InterPro" id="IPR010730">
    <property type="entry name" value="HET"/>
</dbReference>
<dbReference type="EMBL" id="MU865999">
    <property type="protein sequence ID" value="KAK4443140.1"/>
    <property type="molecule type" value="Genomic_DNA"/>
</dbReference>
<proteinExistence type="predicted"/>
<dbReference type="Pfam" id="PF06985">
    <property type="entry name" value="HET"/>
    <property type="match status" value="1"/>
</dbReference>
<evidence type="ECO:0000259" key="1">
    <source>
        <dbReference type="Pfam" id="PF06985"/>
    </source>
</evidence>
<evidence type="ECO:0000313" key="2">
    <source>
        <dbReference type="EMBL" id="KAK4443140.1"/>
    </source>
</evidence>
<dbReference type="InterPro" id="IPR052895">
    <property type="entry name" value="HetReg/Transcr_Mod"/>
</dbReference>